<dbReference type="KEGG" id="pbas:SMSP2_01451"/>
<feature type="transmembrane region" description="Helical" evidence="1">
    <location>
        <begin position="125"/>
        <end position="142"/>
    </location>
</feature>
<organism evidence="2 3">
    <name type="scientific">Limihaloglobus sulfuriphilus</name>
    <dbReference type="NCBI Taxonomy" id="1851148"/>
    <lineage>
        <taxon>Bacteria</taxon>
        <taxon>Pseudomonadati</taxon>
        <taxon>Planctomycetota</taxon>
        <taxon>Phycisphaerae</taxon>
        <taxon>Sedimentisphaerales</taxon>
        <taxon>Sedimentisphaeraceae</taxon>
        <taxon>Limihaloglobus</taxon>
    </lineage>
</organism>
<reference evidence="3" key="1">
    <citation type="submission" date="2017-02" db="EMBL/GenBank/DDBJ databases">
        <title>Comparative genomics and description of representatives of a novel lineage of planctomycetes thriving in anoxic sediments.</title>
        <authorList>
            <person name="Spring S."/>
            <person name="Bunk B."/>
            <person name="Sproer C."/>
        </authorList>
    </citation>
    <scope>NUCLEOTIDE SEQUENCE [LARGE SCALE GENOMIC DNA]</scope>
    <source>
        <strain evidence="3">SM-Chi-D1</strain>
    </source>
</reference>
<keyword evidence="1" id="KW-0472">Membrane</keyword>
<gene>
    <name evidence="2" type="ORF">SMSP2_01451</name>
</gene>
<feature type="transmembrane region" description="Helical" evidence="1">
    <location>
        <begin position="200"/>
        <end position="227"/>
    </location>
</feature>
<protein>
    <submittedName>
        <fullName evidence="2">YibE/F-like protein</fullName>
    </submittedName>
</protein>
<dbReference type="PANTHER" id="PTHR41771:SF1">
    <property type="entry name" value="MEMBRANE PROTEIN"/>
    <property type="match status" value="1"/>
</dbReference>
<dbReference type="AlphaFoldDB" id="A0A1Q2MFM1"/>
<keyword evidence="3" id="KW-1185">Reference proteome</keyword>
<keyword evidence="1" id="KW-1133">Transmembrane helix</keyword>
<feature type="transmembrane region" description="Helical" evidence="1">
    <location>
        <begin position="12"/>
        <end position="30"/>
    </location>
</feature>
<evidence type="ECO:0000256" key="1">
    <source>
        <dbReference type="SAM" id="Phobius"/>
    </source>
</evidence>
<dbReference type="EMBL" id="CP019646">
    <property type="protein sequence ID" value="AQQ71087.1"/>
    <property type="molecule type" value="Genomic_DNA"/>
</dbReference>
<dbReference type="Proteomes" id="UP000188181">
    <property type="component" value="Chromosome"/>
</dbReference>
<feature type="transmembrane region" description="Helical" evidence="1">
    <location>
        <begin position="300"/>
        <end position="323"/>
    </location>
</feature>
<sequence length="374" mass="40664" precursor="true">MTMKFTKNDLIITFIFAVVCISLLFVPTGFEDAASKEAFNVKARIVSADNSDFQVLGIVRVGTQFLEAELLEGPHKGKTISVINQMSGKLDIDEIYKPGEKALIEYRYNGDKTTGYTRGHYRLELEIILAVLFGIFLIIVAGPTGAKALLSFVFAALIIWKLMIPMFLKGMNPLPVAILIVAALTASVSFLVGGLTKKGLVTFIGSFSGLIFTCVLAFLFSSGFNIHGAVRPYAETLLYSGFPKLDLTIIFTCGIFIACSGAVMDLAMDIAASMHEIHQKRPDIHFWEHIQAGLRVGQSVVGTMTTTLLLAYSGGYTTMLMYYMGQGTPLCQFFNTNVIAAEVLNILVGSFGMVAVAPLSALTAGIVYHFKKKV</sequence>
<feature type="transmembrane region" description="Helical" evidence="1">
    <location>
        <begin position="343"/>
        <end position="368"/>
    </location>
</feature>
<name>A0A1Q2MFM1_9BACT</name>
<feature type="transmembrane region" description="Helical" evidence="1">
    <location>
        <begin position="174"/>
        <end position="193"/>
    </location>
</feature>
<evidence type="ECO:0000313" key="2">
    <source>
        <dbReference type="EMBL" id="AQQ71087.1"/>
    </source>
</evidence>
<feature type="transmembrane region" description="Helical" evidence="1">
    <location>
        <begin position="247"/>
        <end position="271"/>
    </location>
</feature>
<dbReference type="PANTHER" id="PTHR41771">
    <property type="entry name" value="MEMBRANE PROTEIN-RELATED"/>
    <property type="match status" value="1"/>
</dbReference>
<dbReference type="InterPro" id="IPR012507">
    <property type="entry name" value="YibE_F"/>
</dbReference>
<dbReference type="STRING" id="1851148.SMSP2_01451"/>
<keyword evidence="1" id="KW-0812">Transmembrane</keyword>
<dbReference type="Pfam" id="PF07907">
    <property type="entry name" value="YibE_F"/>
    <property type="match status" value="1"/>
</dbReference>
<accession>A0A1Q2MFM1</accession>
<evidence type="ECO:0000313" key="3">
    <source>
        <dbReference type="Proteomes" id="UP000188181"/>
    </source>
</evidence>
<proteinExistence type="predicted"/>